<name>A0ABS6IJQ6_9HYPH</name>
<accession>A0ABS6IJQ6</accession>
<feature type="transmembrane region" description="Helical" evidence="1">
    <location>
        <begin position="180"/>
        <end position="202"/>
    </location>
</feature>
<feature type="transmembrane region" description="Helical" evidence="1">
    <location>
        <begin position="43"/>
        <end position="63"/>
    </location>
</feature>
<keyword evidence="3" id="KW-1185">Reference proteome</keyword>
<sequence length="256" mass="27639">MLDRSYLLICLFALIAMFGGGLIGLYVARALPSHHLTKESGAVVKLSAAVVASLTSLVLALMLSAANGAYSVNAGIVTKLGSDIIQLDHMLRAYGPEADAARVHLRDYAGRKSEELFPAAPPPSRDSRGTADLLDRLLDSILSLTLPDRRHTALAAQALSITNQIYAERWLLWENPGTTVPAPFLFVLIFWLFLVFVSFGVFAPPNLTVVASLFLSALAVTGAIFLILQLGDPMHHSWLQISGEPLQRALSEIGRP</sequence>
<feature type="transmembrane region" description="Helical" evidence="1">
    <location>
        <begin position="6"/>
        <end position="31"/>
    </location>
</feature>
<evidence type="ECO:0008006" key="4">
    <source>
        <dbReference type="Google" id="ProtNLM"/>
    </source>
</evidence>
<reference evidence="2 3" key="1">
    <citation type="submission" date="2021-06" db="EMBL/GenBank/DDBJ databases">
        <authorList>
            <person name="Lee D.H."/>
        </authorList>
    </citation>
    <scope>NUCLEOTIDE SEQUENCE [LARGE SCALE GENOMIC DNA]</scope>
    <source>
        <strain evidence="2 3">MMS21-HV4-11</strain>
    </source>
</reference>
<organism evidence="2 3">
    <name type="scientific">Reyranella humidisoli</name>
    <dbReference type="NCBI Taxonomy" id="2849149"/>
    <lineage>
        <taxon>Bacteria</taxon>
        <taxon>Pseudomonadati</taxon>
        <taxon>Pseudomonadota</taxon>
        <taxon>Alphaproteobacteria</taxon>
        <taxon>Hyphomicrobiales</taxon>
        <taxon>Reyranellaceae</taxon>
        <taxon>Reyranella</taxon>
    </lineage>
</organism>
<dbReference type="Pfam" id="PF14023">
    <property type="entry name" value="Bestrophin-like"/>
    <property type="match status" value="1"/>
</dbReference>
<dbReference type="EMBL" id="JAHOPB010000001">
    <property type="protein sequence ID" value="MBU8874551.1"/>
    <property type="molecule type" value="Genomic_DNA"/>
</dbReference>
<evidence type="ECO:0000256" key="1">
    <source>
        <dbReference type="SAM" id="Phobius"/>
    </source>
</evidence>
<keyword evidence="1" id="KW-1133">Transmembrane helix</keyword>
<comment type="caution">
    <text evidence="2">The sequence shown here is derived from an EMBL/GenBank/DDBJ whole genome shotgun (WGS) entry which is preliminary data.</text>
</comment>
<proteinExistence type="predicted"/>
<gene>
    <name evidence="2" type="ORF">KQ910_12325</name>
</gene>
<dbReference type="RefSeq" id="WP_216960283.1">
    <property type="nucleotide sequence ID" value="NZ_JAHOPB010000001.1"/>
</dbReference>
<keyword evidence="1" id="KW-0472">Membrane</keyword>
<feature type="transmembrane region" description="Helical" evidence="1">
    <location>
        <begin position="209"/>
        <end position="230"/>
    </location>
</feature>
<keyword evidence="1" id="KW-0812">Transmembrane</keyword>
<evidence type="ECO:0000313" key="2">
    <source>
        <dbReference type="EMBL" id="MBU8874551.1"/>
    </source>
</evidence>
<dbReference type="Proteomes" id="UP000727907">
    <property type="component" value="Unassembled WGS sequence"/>
</dbReference>
<protein>
    <recommendedName>
        <fullName evidence="4">DUF4239 domain-containing protein</fullName>
    </recommendedName>
</protein>
<evidence type="ECO:0000313" key="3">
    <source>
        <dbReference type="Proteomes" id="UP000727907"/>
    </source>
</evidence>
<dbReference type="InterPro" id="IPR025333">
    <property type="entry name" value="DUF4239"/>
</dbReference>